<feature type="domain" description="GST N-terminal" evidence="1">
    <location>
        <begin position="10"/>
        <end position="101"/>
    </location>
</feature>
<reference evidence="2" key="1">
    <citation type="submission" date="2023-03" db="EMBL/GenBank/DDBJ databases">
        <title>Massive genome expansion in bonnet fungi (Mycena s.s.) driven by repeated elements and novel gene families across ecological guilds.</title>
        <authorList>
            <consortium name="Lawrence Berkeley National Laboratory"/>
            <person name="Harder C.B."/>
            <person name="Miyauchi S."/>
            <person name="Viragh M."/>
            <person name="Kuo A."/>
            <person name="Thoen E."/>
            <person name="Andreopoulos B."/>
            <person name="Lu D."/>
            <person name="Skrede I."/>
            <person name="Drula E."/>
            <person name="Henrissat B."/>
            <person name="Morin E."/>
            <person name="Kohler A."/>
            <person name="Barry K."/>
            <person name="LaButti K."/>
            <person name="Morin E."/>
            <person name="Salamov A."/>
            <person name="Lipzen A."/>
            <person name="Mereny Z."/>
            <person name="Hegedus B."/>
            <person name="Baldrian P."/>
            <person name="Stursova M."/>
            <person name="Weitz H."/>
            <person name="Taylor A."/>
            <person name="Grigoriev I.V."/>
            <person name="Nagy L.G."/>
            <person name="Martin F."/>
            <person name="Kauserud H."/>
        </authorList>
    </citation>
    <scope>NUCLEOTIDE SEQUENCE</scope>
    <source>
        <strain evidence="2">CBHHK200</strain>
    </source>
</reference>
<proteinExistence type="predicted"/>
<dbReference type="SUPFAM" id="SSF47616">
    <property type="entry name" value="GST C-terminal domain-like"/>
    <property type="match status" value="1"/>
</dbReference>
<keyword evidence="3" id="KW-1185">Reference proteome</keyword>
<comment type="caution">
    <text evidence="2">The sequence shown here is derived from an EMBL/GenBank/DDBJ whole genome shotgun (WGS) entry which is preliminary data.</text>
</comment>
<gene>
    <name evidence="2" type="ORF">C8F04DRAFT_1119185</name>
</gene>
<dbReference type="InterPro" id="IPR004045">
    <property type="entry name" value="Glutathione_S-Trfase_N"/>
</dbReference>
<dbReference type="InterPro" id="IPR054416">
    <property type="entry name" value="GST_UstS-like_C"/>
</dbReference>
<dbReference type="Gene3D" id="1.20.1050.10">
    <property type="match status" value="1"/>
</dbReference>
<sequence length="248" mass="27957">MASSIVFYDIPSTLPINAWSPNTWKTRYALNFKGLSYRTEWIEYPDIEALCKKIGAPHTRNKPDGRPHYTLPVIHDLSTGAIVVESSKIVAYLDATYPDTPRLLPPGTLGLYQAFEDAALALTPAIGLFVIPSVPRILNPASLEYFHITRGALFGKKLDEVIPTGDAYGPAWQKLKDSFGKIDSWIRANGEESTYIMGDTICYADLFIAAYVLWFKLVLPEKWDEAKTWHEGRWEKLLENTAKYEAVL</sequence>
<accession>A0AAD6WYR4</accession>
<dbReference type="Pfam" id="PF13409">
    <property type="entry name" value="GST_N_2"/>
    <property type="match status" value="1"/>
</dbReference>
<dbReference type="PROSITE" id="PS50404">
    <property type="entry name" value="GST_NTER"/>
    <property type="match status" value="1"/>
</dbReference>
<dbReference type="Pfam" id="PF22041">
    <property type="entry name" value="GST_C_7"/>
    <property type="match status" value="1"/>
</dbReference>
<dbReference type="InterPro" id="IPR036282">
    <property type="entry name" value="Glutathione-S-Trfase_C_sf"/>
</dbReference>
<evidence type="ECO:0000313" key="3">
    <source>
        <dbReference type="Proteomes" id="UP001218188"/>
    </source>
</evidence>
<evidence type="ECO:0000259" key="1">
    <source>
        <dbReference type="PROSITE" id="PS50404"/>
    </source>
</evidence>
<name>A0AAD6WYR4_9AGAR</name>
<dbReference type="InterPro" id="IPR036249">
    <property type="entry name" value="Thioredoxin-like_sf"/>
</dbReference>
<organism evidence="2 3">
    <name type="scientific">Mycena alexandri</name>
    <dbReference type="NCBI Taxonomy" id="1745969"/>
    <lineage>
        <taxon>Eukaryota</taxon>
        <taxon>Fungi</taxon>
        <taxon>Dikarya</taxon>
        <taxon>Basidiomycota</taxon>
        <taxon>Agaricomycotina</taxon>
        <taxon>Agaricomycetes</taxon>
        <taxon>Agaricomycetidae</taxon>
        <taxon>Agaricales</taxon>
        <taxon>Marasmiineae</taxon>
        <taxon>Mycenaceae</taxon>
        <taxon>Mycena</taxon>
    </lineage>
</organism>
<dbReference type="Gene3D" id="3.40.30.10">
    <property type="entry name" value="Glutaredoxin"/>
    <property type="match status" value="1"/>
</dbReference>
<dbReference type="AlphaFoldDB" id="A0AAD6WYR4"/>
<protein>
    <recommendedName>
        <fullName evidence="1">GST N-terminal domain-containing protein</fullName>
    </recommendedName>
</protein>
<dbReference type="SUPFAM" id="SSF52833">
    <property type="entry name" value="Thioredoxin-like"/>
    <property type="match status" value="1"/>
</dbReference>
<dbReference type="EMBL" id="JARJCM010000112">
    <property type="protein sequence ID" value="KAJ7028386.1"/>
    <property type="molecule type" value="Genomic_DNA"/>
</dbReference>
<dbReference type="Proteomes" id="UP001218188">
    <property type="component" value="Unassembled WGS sequence"/>
</dbReference>
<evidence type="ECO:0000313" key="2">
    <source>
        <dbReference type="EMBL" id="KAJ7028386.1"/>
    </source>
</evidence>